<evidence type="ECO:0000256" key="2">
    <source>
        <dbReference type="ARBA" id="ARBA00022676"/>
    </source>
</evidence>
<organism evidence="15">
    <name type="scientific">Echinostoma caproni</name>
    <dbReference type="NCBI Taxonomy" id="27848"/>
    <lineage>
        <taxon>Eukaryota</taxon>
        <taxon>Metazoa</taxon>
        <taxon>Spiralia</taxon>
        <taxon>Lophotrochozoa</taxon>
        <taxon>Platyhelminthes</taxon>
        <taxon>Trematoda</taxon>
        <taxon>Digenea</taxon>
        <taxon>Plagiorchiida</taxon>
        <taxon>Echinostomata</taxon>
        <taxon>Echinostomatoidea</taxon>
        <taxon>Echinostomatidae</taxon>
        <taxon>Echinostoma</taxon>
    </lineage>
</organism>
<keyword evidence="3 10" id="KW-0808">Transferase</keyword>
<evidence type="ECO:0000256" key="10">
    <source>
        <dbReference type="RuleBase" id="RU367136"/>
    </source>
</evidence>
<dbReference type="GO" id="GO:0005789">
    <property type="term" value="C:endoplasmic reticulum membrane"/>
    <property type="evidence" value="ECO:0007669"/>
    <property type="project" value="UniProtKB-SubCell"/>
</dbReference>
<dbReference type="InterPro" id="IPR027054">
    <property type="entry name" value="ALG2"/>
</dbReference>
<dbReference type="EMBL" id="UZAN01043867">
    <property type="protein sequence ID" value="VDP79452.1"/>
    <property type="molecule type" value="Genomic_DNA"/>
</dbReference>
<accession>A0A183AIP7</accession>
<dbReference type="GO" id="GO:0102704">
    <property type="term" value="F:GDP-Man:Man(2)GlcNAc(2)-PP-Dol alpha-1,6-mannosyltransferase activity"/>
    <property type="evidence" value="ECO:0007669"/>
    <property type="project" value="UniProtKB-UniRule"/>
</dbReference>
<dbReference type="Pfam" id="PF13439">
    <property type="entry name" value="Glyco_transf_4"/>
    <property type="match status" value="1"/>
</dbReference>
<evidence type="ECO:0000256" key="6">
    <source>
        <dbReference type="ARBA" id="ARBA00022989"/>
    </source>
</evidence>
<dbReference type="Proteomes" id="UP000272942">
    <property type="component" value="Unassembled WGS sequence"/>
</dbReference>
<dbReference type="PANTHER" id="PTHR45918:SF1">
    <property type="entry name" value="ALPHA-1,3_1,6-MANNOSYLTRANSFERASE ALG2"/>
    <property type="match status" value="1"/>
</dbReference>
<dbReference type="EC" id="2.4.1.257" evidence="10"/>
<name>A0A183AIP7_9TREM</name>
<dbReference type="InterPro" id="IPR028098">
    <property type="entry name" value="Glyco_trans_4-like_N"/>
</dbReference>
<dbReference type="Gene3D" id="3.40.50.2000">
    <property type="entry name" value="Glycogen Phosphorylase B"/>
    <property type="match status" value="2"/>
</dbReference>
<evidence type="ECO:0000256" key="7">
    <source>
        <dbReference type="ARBA" id="ARBA00023136"/>
    </source>
</evidence>
<evidence type="ECO:0000256" key="4">
    <source>
        <dbReference type="ARBA" id="ARBA00022692"/>
    </source>
</evidence>
<comment type="function">
    <text evidence="10">Mannosylates Man(2)GlcNAc(2)-dolichol diphosphate and Man(1)GlcNAc(2)-dolichol diphosphate to form Man(3)GlcNAc(2)-dolichol diphosphate.</text>
</comment>
<comment type="similarity">
    <text evidence="10">Belongs to the glycosyltransferase group 1 family.</text>
</comment>
<dbReference type="Pfam" id="PF00534">
    <property type="entry name" value="Glycos_transf_1"/>
    <property type="match status" value="1"/>
</dbReference>
<dbReference type="EC" id="2.4.1.132" evidence="10"/>
<feature type="domain" description="Glycosyltransferase subfamily 4-like N-terminal" evidence="12">
    <location>
        <begin position="14"/>
        <end position="181"/>
    </location>
</feature>
<comment type="subcellular location">
    <subcellularLocation>
        <location evidence="10">Endoplasmic reticulum membrane</location>
        <topology evidence="10">Single-pass membrane protein</topology>
    </subcellularLocation>
</comment>
<evidence type="ECO:0000256" key="9">
    <source>
        <dbReference type="ARBA" id="ARBA00045104"/>
    </source>
</evidence>
<keyword evidence="5" id="KW-0256">Endoplasmic reticulum</keyword>
<gene>
    <name evidence="13" type="ORF">ECPE_LOCUS6832</name>
</gene>
<dbReference type="AlphaFoldDB" id="A0A183AIP7"/>
<comment type="catalytic activity">
    <reaction evidence="9 10">
        <text>an alpha-D-Man-(1-&gt;3)-beta-D-Man-(1-&gt;4)-beta-D-GlcNAc-(1-&gt;4)-alpha-D-GlcNAc-diphospho-di-trans,poly-cis-dolichol + GDP-alpha-D-mannose = an alpha-D-Man-(1-&gt;3)-[alpha-D-Man-(1-&gt;6)]-beta-D-Man-(1-&gt;4)-beta-D-GlcNAc-(1-&gt;4)-alpha-D-GlcNAc-diphospho-di-trans,poly-cis-dolichol + GDP + H(+)</text>
        <dbReference type="Rhea" id="RHEA:29519"/>
        <dbReference type="Rhea" id="RHEA-COMP:19513"/>
        <dbReference type="Rhea" id="RHEA-COMP:19515"/>
        <dbReference type="ChEBI" id="CHEBI:15378"/>
        <dbReference type="ChEBI" id="CHEBI:57527"/>
        <dbReference type="ChEBI" id="CHEBI:58189"/>
        <dbReference type="ChEBI" id="CHEBI:132510"/>
        <dbReference type="ChEBI" id="CHEBI:132511"/>
        <dbReference type="EC" id="2.4.1.257"/>
    </reaction>
    <physiologicalReaction direction="left-to-right" evidence="9 10">
        <dbReference type="Rhea" id="RHEA:29520"/>
    </physiologicalReaction>
</comment>
<feature type="domain" description="Glycosyl transferase family 1" evidence="11">
    <location>
        <begin position="196"/>
        <end position="336"/>
    </location>
</feature>
<proteinExistence type="inferred from homology"/>
<evidence type="ECO:0000256" key="1">
    <source>
        <dbReference type="ARBA" id="ARBA00004922"/>
    </source>
</evidence>
<comment type="pathway">
    <text evidence="1 10">Protein modification; protein glycosylation.</text>
</comment>
<keyword evidence="14" id="KW-1185">Reference proteome</keyword>
<reference evidence="13 14" key="2">
    <citation type="submission" date="2018-11" db="EMBL/GenBank/DDBJ databases">
        <authorList>
            <consortium name="Pathogen Informatics"/>
        </authorList>
    </citation>
    <scope>NUCLEOTIDE SEQUENCE [LARGE SCALE GENOMIC DNA]</scope>
    <source>
        <strain evidence="13 14">Egypt</strain>
    </source>
</reference>
<dbReference type="WBParaSite" id="ECPE_0000684501-mRNA-1">
    <property type="protein sequence ID" value="ECPE_0000684501-mRNA-1"/>
    <property type="gene ID" value="ECPE_0000684501"/>
</dbReference>
<evidence type="ECO:0000313" key="15">
    <source>
        <dbReference type="WBParaSite" id="ECPE_0000684501-mRNA-1"/>
    </source>
</evidence>
<keyword evidence="7" id="KW-0472">Membrane</keyword>
<keyword evidence="2 10" id="KW-0328">Glycosyltransferase</keyword>
<evidence type="ECO:0000256" key="8">
    <source>
        <dbReference type="ARBA" id="ARBA00045103"/>
    </source>
</evidence>
<keyword evidence="6" id="KW-1133">Transmembrane helix</keyword>
<sequence length="409" mass="45867">MAERIVFLHPDLGIGGAERLIVDAAVAVNQSGYQVKIITNHHDPSHAFEETRKSELNVTPVASWFPRSVFGRCLALCAYVRLLLAAFYLIFTCDKKTDVVVVDQISAPLPLLHLTLFYCHFPDLLLTDRKSRLKKIYRLFIDFIEEHSTGWADKIAVNSQFTAGVFRQTFTSLKNVDLEVLYPVSNVSNLKLCRKALTKYVFVSINRYERKKNLQLILFSLTKPHEVHVVIAGGYDTRVLENVEYHEELVELARNLNVSARILIPNWPFALISSSPQVKNLLIASSDAVLYTPEGEHFGIVPVEAMFLSRPVIALDSGGPRETVSHGTTGFLCPTEPKVLLPVNYATQMSRCVLPITQNLFFCLLSNYDLNRYRSKPHVHRFTAFVGSSVGNVLVMSLTTSGGRASTQI</sequence>
<dbReference type="UniPathway" id="UPA00378"/>
<dbReference type="PANTHER" id="PTHR45918">
    <property type="entry name" value="ALPHA-1,3/1,6-MANNOSYLTRANSFERASE ALG2"/>
    <property type="match status" value="1"/>
</dbReference>
<reference evidence="15" key="1">
    <citation type="submission" date="2016-06" db="UniProtKB">
        <authorList>
            <consortium name="WormBaseParasite"/>
        </authorList>
    </citation>
    <scope>IDENTIFICATION</scope>
</reference>
<dbReference type="GO" id="GO:0004378">
    <property type="term" value="F:GDP-Man:Man(1)GlcNAc(2)-PP-Dol alpha-1,3-mannosyltransferase activity"/>
    <property type="evidence" value="ECO:0007669"/>
    <property type="project" value="UniProtKB-UniRule"/>
</dbReference>
<dbReference type="OrthoDB" id="448893at2759"/>
<evidence type="ECO:0000259" key="11">
    <source>
        <dbReference type="Pfam" id="PF00534"/>
    </source>
</evidence>
<evidence type="ECO:0000256" key="5">
    <source>
        <dbReference type="ARBA" id="ARBA00022824"/>
    </source>
</evidence>
<evidence type="ECO:0000313" key="14">
    <source>
        <dbReference type="Proteomes" id="UP000272942"/>
    </source>
</evidence>
<evidence type="ECO:0000256" key="3">
    <source>
        <dbReference type="ARBA" id="ARBA00022679"/>
    </source>
</evidence>
<protein>
    <recommendedName>
        <fullName evidence="10">Alpha-1,3/1,6-mannosyltransferase ALG2</fullName>
        <ecNumber evidence="10">2.4.1.132</ecNumber>
        <ecNumber evidence="10">2.4.1.257</ecNumber>
    </recommendedName>
    <alternativeName>
        <fullName evidence="10">GDP-Man:Man(1)GlcNAc(2)-PP-Dol alpha-1,3-mannosyltransferase</fullName>
    </alternativeName>
</protein>
<keyword evidence="4" id="KW-0812">Transmembrane</keyword>
<dbReference type="InterPro" id="IPR001296">
    <property type="entry name" value="Glyco_trans_1"/>
</dbReference>
<dbReference type="SUPFAM" id="SSF53756">
    <property type="entry name" value="UDP-Glycosyltransferase/glycogen phosphorylase"/>
    <property type="match status" value="1"/>
</dbReference>
<evidence type="ECO:0000313" key="13">
    <source>
        <dbReference type="EMBL" id="VDP79452.1"/>
    </source>
</evidence>
<comment type="catalytic activity">
    <reaction evidence="8 10">
        <text>a beta-D-Man-(1-&gt;4)-beta-D-GlcNAc-(1-&gt;4)-alpha-D-GlcNAc-diphospho-di-trans,poly-cis-dolichol + GDP-alpha-D-mannose = an alpha-D-Man-(1-&gt;3)-beta-D-Man-(1-&gt;4)-beta-D-GlcNAc-(1-&gt;4)-alpha-D-GlcNAc-diphospho-di-trans,poly-cis-dolichol + GDP + H(+)</text>
        <dbReference type="Rhea" id="RHEA:29515"/>
        <dbReference type="Rhea" id="RHEA-COMP:19511"/>
        <dbReference type="Rhea" id="RHEA-COMP:19513"/>
        <dbReference type="ChEBI" id="CHEBI:15378"/>
        <dbReference type="ChEBI" id="CHEBI:57527"/>
        <dbReference type="ChEBI" id="CHEBI:58189"/>
        <dbReference type="ChEBI" id="CHEBI:58472"/>
        <dbReference type="ChEBI" id="CHEBI:132510"/>
        <dbReference type="EC" id="2.4.1.132"/>
    </reaction>
    <physiologicalReaction direction="left-to-right" evidence="8 10">
        <dbReference type="Rhea" id="RHEA:29516"/>
    </physiologicalReaction>
</comment>
<evidence type="ECO:0000259" key="12">
    <source>
        <dbReference type="Pfam" id="PF13439"/>
    </source>
</evidence>